<evidence type="ECO:0000259" key="4">
    <source>
        <dbReference type="PROSITE" id="PS50234"/>
    </source>
</evidence>
<keyword evidence="3" id="KW-0732">Signal</keyword>
<dbReference type="Pfam" id="PF25106">
    <property type="entry name" value="VWA_4"/>
    <property type="match status" value="1"/>
</dbReference>
<proteinExistence type="predicted"/>
<dbReference type="PANTHER" id="PTHR47763:SF1">
    <property type="entry name" value="DUF659 DOMAIN-CONTAINING PROTEIN"/>
    <property type="match status" value="1"/>
</dbReference>
<evidence type="ECO:0000256" key="2">
    <source>
        <dbReference type="ARBA" id="ARBA00022525"/>
    </source>
</evidence>
<dbReference type="Gene3D" id="3.40.50.410">
    <property type="entry name" value="von Willebrand factor, type A domain"/>
    <property type="match status" value="1"/>
</dbReference>
<evidence type="ECO:0000313" key="5">
    <source>
        <dbReference type="Proteomes" id="UP000694844"/>
    </source>
</evidence>
<accession>A0A8B8E3Z2</accession>
<feature type="domain" description="VWFA" evidence="4">
    <location>
        <begin position="24"/>
        <end position="177"/>
    </location>
</feature>
<organism evidence="5 6">
    <name type="scientific">Crassostrea virginica</name>
    <name type="common">Eastern oyster</name>
    <dbReference type="NCBI Taxonomy" id="6565"/>
    <lineage>
        <taxon>Eukaryota</taxon>
        <taxon>Metazoa</taxon>
        <taxon>Spiralia</taxon>
        <taxon>Lophotrochozoa</taxon>
        <taxon>Mollusca</taxon>
        <taxon>Bivalvia</taxon>
        <taxon>Autobranchia</taxon>
        <taxon>Pteriomorphia</taxon>
        <taxon>Ostreida</taxon>
        <taxon>Ostreoidea</taxon>
        <taxon>Ostreidae</taxon>
        <taxon>Crassostrea</taxon>
    </lineage>
</organism>
<evidence type="ECO:0000256" key="1">
    <source>
        <dbReference type="ARBA" id="ARBA00004613"/>
    </source>
</evidence>
<dbReference type="PROSITE" id="PS50234">
    <property type="entry name" value="VWFA"/>
    <property type="match status" value="1"/>
</dbReference>
<comment type="subcellular location">
    <subcellularLocation>
        <location evidence="1">Secreted</location>
    </subcellularLocation>
</comment>
<dbReference type="InterPro" id="IPR036465">
    <property type="entry name" value="vWFA_dom_sf"/>
</dbReference>
<dbReference type="InterPro" id="IPR056861">
    <property type="entry name" value="HMCN1-like_VWA"/>
</dbReference>
<dbReference type="PANTHER" id="PTHR47763">
    <property type="entry name" value="ALPHA-PROTEIN KINASE VWKA"/>
    <property type="match status" value="1"/>
</dbReference>
<evidence type="ECO:0000313" key="6">
    <source>
        <dbReference type="RefSeq" id="XP_022334930.1"/>
    </source>
</evidence>
<dbReference type="AlphaFoldDB" id="A0A8B8E3Z2"/>
<gene>
    <name evidence="6" type="primary">LOC111131611</name>
</gene>
<dbReference type="Proteomes" id="UP000694844">
    <property type="component" value="Chromosome 4"/>
</dbReference>
<dbReference type="CDD" id="cd00198">
    <property type="entry name" value="vWFA"/>
    <property type="match status" value="1"/>
</dbReference>
<sequence length="348" mass="38615">MASTIQYQKGERPELAKHDSSVLDLAFAMDCTGSMSSYINSARDNIRKIVEEIVAAEKSDVRLALVEYRDHPPQDRTFVTRVHDFTPSIGNMKSWLDDCTAEGGGDTPEAVADALHDVLKLSWRENSTKICVLISDAPPHGLSPAGDHFPNGCPAGLDPMVTVRELAEKGVTLYSVGCEPAINQYRDFFMALVYITGGQYVPLAGSKMLAQVIIGGAQEEISLERWMAEVDEEIKKEMESGRVIDDEEMSHVVHAKLKSKGAVTKQLRRNKMELGGENDLVKKYADVKNMDEIRTHFKMNADYAPVASMASAHDSYGCEEVETSMLQAKRMVKRSKARMASKNDMFDE</sequence>
<dbReference type="GO" id="GO:0004674">
    <property type="term" value="F:protein serine/threonine kinase activity"/>
    <property type="evidence" value="ECO:0007669"/>
    <property type="project" value="TreeGrafter"/>
</dbReference>
<dbReference type="OrthoDB" id="301415at2759"/>
<dbReference type="InterPro" id="IPR052969">
    <property type="entry name" value="Thr-specific_kinase-like"/>
</dbReference>
<protein>
    <submittedName>
        <fullName evidence="6">Uncharacterized protein LOC111131611</fullName>
    </submittedName>
</protein>
<dbReference type="KEGG" id="cvn:111131611"/>
<name>A0A8B8E3Z2_CRAVI</name>
<dbReference type="GO" id="GO:0005737">
    <property type="term" value="C:cytoplasm"/>
    <property type="evidence" value="ECO:0007669"/>
    <property type="project" value="TreeGrafter"/>
</dbReference>
<evidence type="ECO:0000256" key="3">
    <source>
        <dbReference type="ARBA" id="ARBA00022729"/>
    </source>
</evidence>
<dbReference type="SUPFAM" id="SSF53300">
    <property type="entry name" value="vWA-like"/>
    <property type="match status" value="1"/>
</dbReference>
<reference evidence="6" key="1">
    <citation type="submission" date="2025-08" db="UniProtKB">
        <authorList>
            <consortium name="RefSeq"/>
        </authorList>
    </citation>
    <scope>IDENTIFICATION</scope>
    <source>
        <tissue evidence="6">Whole sample</tissue>
    </source>
</reference>
<dbReference type="GeneID" id="111131611"/>
<dbReference type="RefSeq" id="XP_022334930.1">
    <property type="nucleotide sequence ID" value="XM_022479222.1"/>
</dbReference>
<dbReference type="InterPro" id="IPR002035">
    <property type="entry name" value="VWF_A"/>
</dbReference>
<keyword evidence="2" id="KW-0964">Secreted</keyword>
<dbReference type="SMART" id="SM00327">
    <property type="entry name" value="VWA"/>
    <property type="match status" value="1"/>
</dbReference>
<keyword evidence="5" id="KW-1185">Reference proteome</keyword>